<dbReference type="EMBL" id="JALNMH010000001">
    <property type="protein sequence ID" value="MCK7592155.1"/>
    <property type="molecule type" value="Genomic_DNA"/>
</dbReference>
<dbReference type="Proteomes" id="UP001431449">
    <property type="component" value="Unassembled WGS sequence"/>
</dbReference>
<dbReference type="Gene3D" id="1.20.1440.20">
    <property type="entry name" value="LemA-like domain"/>
    <property type="match status" value="1"/>
</dbReference>
<evidence type="ECO:0000256" key="4">
    <source>
        <dbReference type="ARBA" id="ARBA00022989"/>
    </source>
</evidence>
<evidence type="ECO:0000256" key="1">
    <source>
        <dbReference type="ARBA" id="ARBA00004167"/>
    </source>
</evidence>
<accession>A0ABT0GDR0</accession>
<evidence type="ECO:0000256" key="6">
    <source>
        <dbReference type="SAM" id="Phobius"/>
    </source>
</evidence>
<keyword evidence="8" id="KW-1185">Reference proteome</keyword>
<evidence type="ECO:0000256" key="2">
    <source>
        <dbReference type="ARBA" id="ARBA00008854"/>
    </source>
</evidence>
<keyword evidence="4 6" id="KW-1133">Transmembrane helix</keyword>
<dbReference type="InterPro" id="IPR023353">
    <property type="entry name" value="LemA-like_dom_sf"/>
</dbReference>
<protein>
    <submittedName>
        <fullName evidence="7">LemA family protein</fullName>
    </submittedName>
</protein>
<dbReference type="SUPFAM" id="SSF140478">
    <property type="entry name" value="LemA-like"/>
    <property type="match status" value="1"/>
</dbReference>
<comment type="similarity">
    <text evidence="2">Belongs to the LemA family.</text>
</comment>
<comment type="caution">
    <text evidence="7">The sequence shown here is derived from an EMBL/GenBank/DDBJ whole genome shotgun (WGS) entry which is preliminary data.</text>
</comment>
<feature type="transmembrane region" description="Helical" evidence="6">
    <location>
        <begin position="6"/>
        <end position="25"/>
    </location>
</feature>
<evidence type="ECO:0000313" key="8">
    <source>
        <dbReference type="Proteomes" id="UP001431449"/>
    </source>
</evidence>
<evidence type="ECO:0000256" key="3">
    <source>
        <dbReference type="ARBA" id="ARBA00022692"/>
    </source>
</evidence>
<evidence type="ECO:0000256" key="5">
    <source>
        <dbReference type="ARBA" id="ARBA00023136"/>
    </source>
</evidence>
<gene>
    <name evidence="7" type="ORF">M0G41_00555</name>
</gene>
<dbReference type="InterPro" id="IPR007156">
    <property type="entry name" value="MamQ_LemA"/>
</dbReference>
<keyword evidence="3 6" id="KW-0812">Transmembrane</keyword>
<dbReference type="RefSeq" id="WP_248204145.1">
    <property type="nucleotide sequence ID" value="NZ_JALNMH010000001.1"/>
</dbReference>
<dbReference type="PANTHER" id="PTHR34478">
    <property type="entry name" value="PROTEIN LEMA"/>
    <property type="match status" value="1"/>
</dbReference>
<evidence type="ECO:0000313" key="7">
    <source>
        <dbReference type="EMBL" id="MCK7592155.1"/>
    </source>
</evidence>
<name>A0ABT0GDR0_9GAMM</name>
<proteinExistence type="inferred from homology"/>
<reference evidence="7" key="1">
    <citation type="submission" date="2022-04" db="EMBL/GenBank/DDBJ databases">
        <title>Lysobacter sp. CAU 1642 isolated from sea sand.</title>
        <authorList>
            <person name="Kim W."/>
        </authorList>
    </citation>
    <scope>NUCLEOTIDE SEQUENCE</scope>
    <source>
        <strain evidence="7">CAU 1642</strain>
    </source>
</reference>
<dbReference type="PANTHER" id="PTHR34478:SF2">
    <property type="entry name" value="MEMBRANE PROTEIN"/>
    <property type="match status" value="1"/>
</dbReference>
<keyword evidence="5 6" id="KW-0472">Membrane</keyword>
<dbReference type="Pfam" id="PF04011">
    <property type="entry name" value="LemA"/>
    <property type="match status" value="1"/>
</dbReference>
<sequence length="198" mass="21672">MTGLIIIVVLLVGIGLWLVGLYNGLIRARNGFRNAYAQIDVQLHRRHDLIPNLVETAKAYLSHEKDTLEAVIRARNAAMQASDAAKGHAGEAQAMQQLAGAENALTQTLGKLFALSEAYPDLKANTTMMQLNEELTSTENKVAFARQAYNDQVMTYNNRRETFPANLFAGGFGFPMAAPLEIAIADAHKREAPRVSFG</sequence>
<comment type="subcellular location">
    <subcellularLocation>
        <location evidence="1">Membrane</location>
        <topology evidence="1">Single-pass membrane protein</topology>
    </subcellularLocation>
</comment>
<organism evidence="7 8">
    <name type="scientific">Pseudomarimonas salicorniae</name>
    <dbReference type="NCBI Taxonomy" id="2933270"/>
    <lineage>
        <taxon>Bacteria</taxon>
        <taxon>Pseudomonadati</taxon>
        <taxon>Pseudomonadota</taxon>
        <taxon>Gammaproteobacteria</taxon>
        <taxon>Lysobacterales</taxon>
        <taxon>Lysobacteraceae</taxon>
        <taxon>Pseudomarimonas</taxon>
    </lineage>
</organism>